<sequence>MTSILFKNTVEITDYYIDFFKNKIINAIDMTIGHGNDIYKIAKTVNKESEILGFDISEIAVKNTKKQLEEFEKHNIKIIRDSHENINRYTDKKLDLVIYNLGYLPKGDKNITTDYKTVIKSLEYVLSALNENGIIIMTFYPGHNSGKLESIEIEKFLSKINQKKYNILKYSFINQINNPPYVVVIERLN</sequence>
<proteinExistence type="predicted"/>
<keyword evidence="2" id="KW-1185">Reference proteome</keyword>
<protein>
    <submittedName>
        <fullName evidence="1">Class I SAM-dependent methyltransferase</fullName>
    </submittedName>
</protein>
<dbReference type="EMBL" id="CP066744">
    <property type="protein sequence ID" value="QQK07561.1"/>
    <property type="molecule type" value="Genomic_DNA"/>
</dbReference>
<reference evidence="1 2" key="1">
    <citation type="journal article" date="2022" name="Int. J. Syst. Evol. Microbiol.">
        <title>Miniphocaeibacter halophilus sp. nov., an ammonium-tolerant acetate-producing bacterium isolated from a biogas system.</title>
        <authorList>
            <person name="Schnurer A."/>
            <person name="Singh A."/>
            <person name="Bi S."/>
            <person name="Qiao W."/>
            <person name="Westerholm M."/>
        </authorList>
    </citation>
    <scope>NUCLEOTIDE SEQUENCE [LARGE SCALE GENOMIC DNA]</scope>
    <source>
        <strain evidence="1 2">AMB_01</strain>
    </source>
</reference>
<evidence type="ECO:0000313" key="2">
    <source>
        <dbReference type="Proteomes" id="UP000595814"/>
    </source>
</evidence>
<accession>A0AC61MSZ8</accession>
<keyword evidence="1" id="KW-0489">Methyltransferase</keyword>
<name>A0AC61MSZ8_9FIRM</name>
<gene>
    <name evidence="1" type="ORF">JFY71_09710</name>
</gene>
<organism evidence="1 2">
    <name type="scientific">Miniphocaeibacter halophilus</name>
    <dbReference type="NCBI Taxonomy" id="2931922"/>
    <lineage>
        <taxon>Bacteria</taxon>
        <taxon>Bacillati</taxon>
        <taxon>Bacillota</taxon>
        <taxon>Tissierellia</taxon>
        <taxon>Tissierellales</taxon>
        <taxon>Peptoniphilaceae</taxon>
        <taxon>Miniphocaeibacter</taxon>
    </lineage>
</organism>
<dbReference type="Proteomes" id="UP000595814">
    <property type="component" value="Chromosome"/>
</dbReference>
<evidence type="ECO:0000313" key="1">
    <source>
        <dbReference type="EMBL" id="QQK07561.1"/>
    </source>
</evidence>
<keyword evidence="1" id="KW-0808">Transferase</keyword>